<dbReference type="EMBL" id="FOGN01000003">
    <property type="protein sequence ID" value="SES03433.1"/>
    <property type="molecule type" value="Genomic_DNA"/>
</dbReference>
<reference evidence="10 13" key="2">
    <citation type="submission" date="2019-04" db="EMBL/GenBank/DDBJ databases">
        <title>Crypto-aerobic microbial life in anoxic (sulfidic) marine sediments.</title>
        <authorList>
            <person name="Bhattacharya S."/>
            <person name="Roy C."/>
            <person name="Mondal N."/>
            <person name="Sarkar J."/>
            <person name="Mandal S."/>
            <person name="Rameez M.J."/>
            <person name="Ghosh W."/>
        </authorList>
    </citation>
    <scope>NUCLEOTIDE SEQUENCE [LARGE SCALE GENOMIC DNA]</scope>
    <source>
        <strain evidence="10 13">SBBB</strain>
    </source>
</reference>
<dbReference type="Proteomes" id="UP000186599">
    <property type="component" value="Unassembled WGS sequence"/>
</dbReference>
<dbReference type="RefSeq" id="WP_083392483.1">
    <property type="nucleotide sequence ID" value="NZ_FOGN01000003.1"/>
</dbReference>
<keyword evidence="4" id="KW-0564">Palmitate</keyword>
<dbReference type="EMBL" id="FOUA01000003">
    <property type="protein sequence ID" value="SFM04248.1"/>
    <property type="molecule type" value="Genomic_DNA"/>
</dbReference>
<reference evidence="11 12" key="1">
    <citation type="submission" date="2016-10" db="EMBL/GenBank/DDBJ databases">
        <authorList>
            <person name="de Groot N.N."/>
        </authorList>
    </citation>
    <scope>NUCLEOTIDE SEQUENCE [LARGE SCALE GENOMIC DNA]</scope>
    <source>
        <strain evidence="9 11">CGMCC 1.9095</strain>
        <strain evidence="8 12">DSM 22558</strain>
    </source>
</reference>
<dbReference type="AlphaFoldDB" id="A0A031MH58"/>
<evidence type="ECO:0000313" key="13">
    <source>
        <dbReference type="Proteomes" id="UP000305198"/>
    </source>
</evidence>
<evidence type="ECO:0000313" key="12">
    <source>
        <dbReference type="Proteomes" id="UP000186904"/>
    </source>
</evidence>
<dbReference type="STRING" id="653930.SAMN05216589_2096"/>
<keyword evidence="6 8" id="KW-0449">Lipoprotein</keyword>
<gene>
    <name evidence="10" type="ORF">FA869_02415</name>
    <name evidence="9" type="ORF">SAMN04487855_2095</name>
    <name evidence="8" type="ORF">SAMN05216589_2096</name>
</gene>
<organism evidence="10 13">
    <name type="scientific">Halopseudomonas bauzanensis</name>
    <dbReference type="NCBI Taxonomy" id="653930"/>
    <lineage>
        <taxon>Bacteria</taxon>
        <taxon>Pseudomonadati</taxon>
        <taxon>Pseudomonadota</taxon>
        <taxon>Gammaproteobacteria</taxon>
        <taxon>Pseudomonadales</taxon>
        <taxon>Pseudomonadaceae</taxon>
        <taxon>Halopseudomonas</taxon>
    </lineage>
</organism>
<evidence type="ECO:0000256" key="2">
    <source>
        <dbReference type="ARBA" id="ARBA00022729"/>
    </source>
</evidence>
<dbReference type="PROSITE" id="PS51257">
    <property type="entry name" value="PROKAR_LIPOPROTEIN"/>
    <property type="match status" value="1"/>
</dbReference>
<dbReference type="NCBIfam" id="NF047847">
    <property type="entry name" value="SS_mature_LptM"/>
    <property type="match status" value="1"/>
</dbReference>
<evidence type="ECO:0000256" key="5">
    <source>
        <dbReference type="ARBA" id="ARBA00023237"/>
    </source>
</evidence>
<dbReference type="Proteomes" id="UP000186904">
    <property type="component" value="Unassembled WGS sequence"/>
</dbReference>
<dbReference type="GO" id="GO:0009279">
    <property type="term" value="C:cell outer membrane"/>
    <property type="evidence" value="ECO:0007669"/>
    <property type="project" value="UniProtKB-SubCell"/>
</dbReference>
<evidence type="ECO:0000256" key="3">
    <source>
        <dbReference type="ARBA" id="ARBA00023136"/>
    </source>
</evidence>
<protein>
    <submittedName>
        <fullName evidence="8">Lipoprotein-attachment site-containing protein</fullName>
    </submittedName>
</protein>
<keyword evidence="11" id="KW-1185">Reference proteome</keyword>
<dbReference type="Proteomes" id="UP000305198">
    <property type="component" value="Unassembled WGS sequence"/>
</dbReference>
<keyword evidence="3" id="KW-0472">Membrane</keyword>
<accession>A0A031MH58</accession>
<evidence type="ECO:0000256" key="1">
    <source>
        <dbReference type="ARBA" id="ARBA00004459"/>
    </source>
</evidence>
<feature type="region of interest" description="Disordered" evidence="7">
    <location>
        <begin position="24"/>
        <end position="48"/>
    </location>
</feature>
<evidence type="ECO:0000313" key="11">
    <source>
        <dbReference type="Proteomes" id="UP000186599"/>
    </source>
</evidence>
<keyword evidence="5" id="KW-0998">Cell outer membrane</keyword>
<evidence type="ECO:0000256" key="4">
    <source>
        <dbReference type="ARBA" id="ARBA00023139"/>
    </source>
</evidence>
<evidence type="ECO:0000313" key="9">
    <source>
        <dbReference type="EMBL" id="SFM04248.1"/>
    </source>
</evidence>
<dbReference type="OrthoDB" id="8550022at2"/>
<dbReference type="Pfam" id="PF13627">
    <property type="entry name" value="LptM_cons"/>
    <property type="match status" value="1"/>
</dbReference>
<dbReference type="EMBL" id="SWAV01000001">
    <property type="protein sequence ID" value="TKA93055.1"/>
    <property type="molecule type" value="Genomic_DNA"/>
</dbReference>
<dbReference type="InterPro" id="IPR032831">
    <property type="entry name" value="LptM_cons"/>
</dbReference>
<evidence type="ECO:0000256" key="7">
    <source>
        <dbReference type="SAM" id="MobiDB-lite"/>
    </source>
</evidence>
<evidence type="ECO:0000256" key="6">
    <source>
        <dbReference type="ARBA" id="ARBA00023288"/>
    </source>
</evidence>
<sequence>MKQSIAAFFMLLILAGCGQKGPLYMPEEPAGQPVDPAREEMTQQPTGN</sequence>
<evidence type="ECO:0000313" key="10">
    <source>
        <dbReference type="EMBL" id="TKA93055.1"/>
    </source>
</evidence>
<comment type="subcellular location">
    <subcellularLocation>
        <location evidence="1">Cell outer membrane</location>
        <topology evidence="1">Lipid-anchor</topology>
    </subcellularLocation>
</comment>
<proteinExistence type="predicted"/>
<evidence type="ECO:0000313" key="8">
    <source>
        <dbReference type="EMBL" id="SES03433.1"/>
    </source>
</evidence>
<name>A0A031MH58_9GAMM</name>
<keyword evidence="2" id="KW-0732">Signal</keyword>